<dbReference type="AlphaFoldDB" id="A0AAV2NJ04"/>
<evidence type="ECO:0000256" key="1">
    <source>
        <dbReference type="SAM" id="MobiDB-lite"/>
    </source>
</evidence>
<reference evidence="2" key="1">
    <citation type="submission" date="2024-04" db="EMBL/GenBank/DDBJ databases">
        <authorList>
            <consortium name="Molecular Ecology Group"/>
        </authorList>
    </citation>
    <scope>NUCLEOTIDE SEQUENCE</scope>
</reference>
<dbReference type="EMBL" id="OZ034825">
    <property type="protein sequence ID" value="CAL1680158.1"/>
    <property type="molecule type" value="Genomic_DNA"/>
</dbReference>
<proteinExistence type="predicted"/>
<feature type="region of interest" description="Disordered" evidence="1">
    <location>
        <begin position="18"/>
        <end position="57"/>
    </location>
</feature>
<sequence>MQSQSPLCNPVWTLENLRDGNTKKYPRSSSKKQEIRKQKARAEKQEMGINGRASRNSMFAGCFPSRSRVRDVSEIQRLVLRAVRG</sequence>
<organism evidence="2 3">
    <name type="scientific">Lasius platythorax</name>
    <dbReference type="NCBI Taxonomy" id="488582"/>
    <lineage>
        <taxon>Eukaryota</taxon>
        <taxon>Metazoa</taxon>
        <taxon>Ecdysozoa</taxon>
        <taxon>Arthropoda</taxon>
        <taxon>Hexapoda</taxon>
        <taxon>Insecta</taxon>
        <taxon>Pterygota</taxon>
        <taxon>Neoptera</taxon>
        <taxon>Endopterygota</taxon>
        <taxon>Hymenoptera</taxon>
        <taxon>Apocrita</taxon>
        <taxon>Aculeata</taxon>
        <taxon>Formicoidea</taxon>
        <taxon>Formicidae</taxon>
        <taxon>Formicinae</taxon>
        <taxon>Lasius</taxon>
        <taxon>Lasius</taxon>
    </lineage>
</organism>
<name>A0AAV2NJ04_9HYME</name>
<evidence type="ECO:0000313" key="3">
    <source>
        <dbReference type="Proteomes" id="UP001497644"/>
    </source>
</evidence>
<keyword evidence="3" id="KW-1185">Reference proteome</keyword>
<accession>A0AAV2NJ04</accession>
<gene>
    <name evidence="2" type="ORF">LPLAT_LOCUS6230</name>
</gene>
<feature type="compositionally biased region" description="Basic and acidic residues" evidence="1">
    <location>
        <begin position="31"/>
        <end position="46"/>
    </location>
</feature>
<protein>
    <submittedName>
        <fullName evidence="2">Uncharacterized protein</fullName>
    </submittedName>
</protein>
<evidence type="ECO:0000313" key="2">
    <source>
        <dbReference type="EMBL" id="CAL1680158.1"/>
    </source>
</evidence>
<dbReference type="Proteomes" id="UP001497644">
    <property type="component" value="Chromosome 2"/>
</dbReference>